<proteinExistence type="predicted"/>
<comment type="caution">
    <text evidence="1">The sequence shown here is derived from an EMBL/GenBank/DDBJ whole genome shotgun (WGS) entry which is preliminary data.</text>
</comment>
<dbReference type="RefSeq" id="WP_251801743.1">
    <property type="nucleotide sequence ID" value="NZ_JAMQOL010000045.1"/>
</dbReference>
<name>A0ABT0Y7K3_9ACTN</name>
<evidence type="ECO:0000313" key="1">
    <source>
        <dbReference type="EMBL" id="MCM4082019.1"/>
    </source>
</evidence>
<reference evidence="1 2" key="1">
    <citation type="submission" date="2022-06" db="EMBL/GenBank/DDBJ databases">
        <title>Actinoplanes abujensis sp. nov., isolated from Nigerian arid soil.</title>
        <authorList>
            <person name="Ding P."/>
        </authorList>
    </citation>
    <scope>NUCLEOTIDE SEQUENCE [LARGE SCALE GENOMIC DNA]</scope>
    <source>
        <strain evidence="2">TRM88002</strain>
    </source>
</reference>
<sequence length="126" mass="13536">MTAAQTIDEIQAILDRLRGEVIATLQVLGINSLKSTSPLPEAVVGDAVERTSVESRLVSITTSLHVIVFDLQRTGKLVWLENAQPYVMVAGASRPTVRLLLASGQGLDLTEPAKTKRVTVTVTTRA</sequence>
<protein>
    <submittedName>
        <fullName evidence="1">Uncharacterized protein</fullName>
    </submittedName>
</protein>
<dbReference type="Proteomes" id="UP001523216">
    <property type="component" value="Unassembled WGS sequence"/>
</dbReference>
<organism evidence="1 2">
    <name type="scientific">Paractinoplanes hotanensis</name>
    <dbReference type="NCBI Taxonomy" id="2906497"/>
    <lineage>
        <taxon>Bacteria</taxon>
        <taxon>Bacillati</taxon>
        <taxon>Actinomycetota</taxon>
        <taxon>Actinomycetes</taxon>
        <taxon>Micromonosporales</taxon>
        <taxon>Micromonosporaceae</taxon>
        <taxon>Paractinoplanes</taxon>
    </lineage>
</organism>
<accession>A0ABT0Y7K3</accession>
<keyword evidence="2" id="KW-1185">Reference proteome</keyword>
<evidence type="ECO:0000313" key="2">
    <source>
        <dbReference type="Proteomes" id="UP001523216"/>
    </source>
</evidence>
<dbReference type="EMBL" id="JAMQOL010000045">
    <property type="protein sequence ID" value="MCM4082019.1"/>
    <property type="molecule type" value="Genomic_DNA"/>
</dbReference>
<gene>
    <name evidence="1" type="ORF">LXN57_31080</name>
</gene>